<comment type="caution">
    <text evidence="6">The sequence shown here is derived from an EMBL/GenBank/DDBJ whole genome shotgun (WGS) entry which is preliminary data.</text>
</comment>
<evidence type="ECO:0000313" key="7">
    <source>
        <dbReference type="Proteomes" id="UP000663845"/>
    </source>
</evidence>
<dbReference type="InterPro" id="IPR005225">
    <property type="entry name" value="Small_GTP-bd"/>
</dbReference>
<dbReference type="InterPro" id="IPR006073">
    <property type="entry name" value="GTP-bd"/>
</dbReference>
<dbReference type="InterPro" id="IPR004095">
    <property type="entry name" value="TGS"/>
</dbReference>
<sequence length="650" mass="75147">MSALSSNTKYYKEAYTLFQQCTKKDDRQDLANKVFEEASSTTSDTCKITKSCSREFEQLLPHVTLPTILSSFFDRLTETDLDDFIRDRSACFVLEKLLSYLPNHLSTENQQIHTAYDRLFQCICENFDDYIQETGTSHIIASTISFLHPLINSNDNNEYEQLIDGGRTPKKFFELPADWNVDEKLREIKKLIKKNTNYNEFVYATLLRTCGYLNEKLYIKLVDHICEKHYSEINLEHILDKRSSFIFEVLLEFPSEQRNNILYEIVLNNIDEIYLHSIGNFFLQHLLLTLNEKDLIEKIYLLIMNDDRFTKLVEKGQIRLLITFIRVCERFHCHYEELISRLKLSINCTNPSISEFIPSVLKLRAAGVYSEVAAYEFTTLTTVPGVIRYKGAKIQLLDLPGIIEGAKDGKGRGKQVIAVARTCNLIYIVLDVLKPLGHKRLIEYELEGFGIRLNREPPNIYFKRKDKGGINYQALVPQTSLDLDTVKAILGEYKIHNADIIIRCDATEDDIIDLIEGNRIYVPAIYVLNKIDQISVEELDIIYKIPHCVPISAHHKWNFDDLLEKMWIYLKLTRIYTKPKGQLPDYSAPVVLAQGRSSVEDFCNKIHRALLTDFKYALVWGASVKHLPQKVGKEHFLLDEDVVQIVKKAG</sequence>
<dbReference type="InterPro" id="IPR011989">
    <property type="entry name" value="ARM-like"/>
</dbReference>
<feature type="domain" description="OBG-type G" evidence="4">
    <location>
        <begin position="365"/>
        <end position="571"/>
    </location>
</feature>
<dbReference type="CDD" id="cd01896">
    <property type="entry name" value="DRG"/>
    <property type="match status" value="1"/>
</dbReference>
<dbReference type="Pfam" id="PF01926">
    <property type="entry name" value="MMR_HSR1"/>
    <property type="match status" value="1"/>
</dbReference>
<evidence type="ECO:0000256" key="3">
    <source>
        <dbReference type="ARBA" id="ARBA00023134"/>
    </source>
</evidence>
<dbReference type="PRINTS" id="PR00326">
    <property type="entry name" value="GTP1OBG"/>
</dbReference>
<dbReference type="NCBIfam" id="TIGR00231">
    <property type="entry name" value="small_GTP"/>
    <property type="match status" value="1"/>
</dbReference>
<dbReference type="PROSITE" id="PS51710">
    <property type="entry name" value="G_OBG"/>
    <property type="match status" value="1"/>
</dbReference>
<name>A0A813XQB1_9BILA</name>
<dbReference type="FunFam" id="3.40.50.300:FF:001436">
    <property type="entry name" value="Developmentally-regulated GTP-binding protein"/>
    <property type="match status" value="1"/>
</dbReference>
<dbReference type="SUPFAM" id="SSF81271">
    <property type="entry name" value="TGS-like"/>
    <property type="match status" value="1"/>
</dbReference>
<dbReference type="SUPFAM" id="SSF48371">
    <property type="entry name" value="ARM repeat"/>
    <property type="match status" value="1"/>
</dbReference>
<dbReference type="InterPro" id="IPR006074">
    <property type="entry name" value="GTP1-OBG_CS"/>
</dbReference>
<dbReference type="Proteomes" id="UP000663845">
    <property type="component" value="Unassembled WGS sequence"/>
</dbReference>
<proteinExistence type="predicted"/>
<organism evidence="6 7">
    <name type="scientific">Adineta steineri</name>
    <dbReference type="NCBI Taxonomy" id="433720"/>
    <lineage>
        <taxon>Eukaryota</taxon>
        <taxon>Metazoa</taxon>
        <taxon>Spiralia</taxon>
        <taxon>Gnathifera</taxon>
        <taxon>Rotifera</taxon>
        <taxon>Eurotatoria</taxon>
        <taxon>Bdelloidea</taxon>
        <taxon>Adinetida</taxon>
        <taxon>Adinetidae</taxon>
        <taxon>Adineta</taxon>
    </lineage>
</organism>
<dbReference type="InterPro" id="IPR016024">
    <property type="entry name" value="ARM-type_fold"/>
</dbReference>
<evidence type="ECO:0000256" key="1">
    <source>
        <dbReference type="ARBA" id="ARBA00022737"/>
    </source>
</evidence>
<keyword evidence="2" id="KW-0547">Nucleotide-binding</keyword>
<keyword evidence="1" id="KW-0677">Repeat</keyword>
<dbReference type="Pfam" id="PF22493">
    <property type="entry name" value="PUF_NOP9"/>
    <property type="match status" value="1"/>
</dbReference>
<dbReference type="InterPro" id="IPR045001">
    <property type="entry name" value="DRG"/>
</dbReference>
<dbReference type="InterPro" id="IPR001313">
    <property type="entry name" value="Pumilio_RNA-bd_rpt"/>
</dbReference>
<dbReference type="FunFam" id="3.10.20.30:FF:000003">
    <property type="entry name" value="Developmentally-regulated GTP-binding protein 1"/>
    <property type="match status" value="1"/>
</dbReference>
<gene>
    <name evidence="6" type="ORF">JYZ213_LOCUS9413</name>
</gene>
<dbReference type="Pfam" id="PF02824">
    <property type="entry name" value="TGS"/>
    <property type="match status" value="1"/>
</dbReference>
<dbReference type="Gene3D" id="3.10.20.30">
    <property type="match status" value="1"/>
</dbReference>
<dbReference type="SUPFAM" id="SSF52540">
    <property type="entry name" value="P-loop containing nucleoside triphosphate hydrolases"/>
    <property type="match status" value="1"/>
</dbReference>
<dbReference type="GO" id="GO:0005525">
    <property type="term" value="F:GTP binding"/>
    <property type="evidence" value="ECO:0007669"/>
    <property type="project" value="UniProtKB-KW"/>
</dbReference>
<dbReference type="InterPro" id="IPR031662">
    <property type="entry name" value="GTP-binding_2"/>
</dbReference>
<dbReference type="Gene3D" id="1.25.10.10">
    <property type="entry name" value="Leucine-rich Repeat Variant"/>
    <property type="match status" value="1"/>
</dbReference>
<accession>A0A813XQB1</accession>
<feature type="domain" description="TGS" evidence="5">
    <location>
        <begin position="571"/>
        <end position="647"/>
    </location>
</feature>
<keyword evidence="3" id="KW-0342">GTP-binding</keyword>
<dbReference type="AlphaFoldDB" id="A0A813XQB1"/>
<dbReference type="PROSITE" id="PS00905">
    <property type="entry name" value="GTP1_OBG"/>
    <property type="match status" value="1"/>
</dbReference>
<dbReference type="GO" id="GO:0003723">
    <property type="term" value="F:RNA binding"/>
    <property type="evidence" value="ECO:0007669"/>
    <property type="project" value="InterPro"/>
</dbReference>
<dbReference type="Gene3D" id="3.40.50.300">
    <property type="entry name" value="P-loop containing nucleotide triphosphate hydrolases"/>
    <property type="match status" value="1"/>
</dbReference>
<dbReference type="InterPro" id="IPR027417">
    <property type="entry name" value="P-loop_NTPase"/>
</dbReference>
<dbReference type="InterPro" id="IPR012676">
    <property type="entry name" value="TGS-like"/>
</dbReference>
<dbReference type="EMBL" id="CAJNOG010000066">
    <property type="protein sequence ID" value="CAF0879580.1"/>
    <property type="molecule type" value="Genomic_DNA"/>
</dbReference>
<evidence type="ECO:0000259" key="5">
    <source>
        <dbReference type="PROSITE" id="PS51880"/>
    </source>
</evidence>
<dbReference type="PROSITE" id="PS51880">
    <property type="entry name" value="TGS"/>
    <property type="match status" value="1"/>
</dbReference>
<evidence type="ECO:0000256" key="2">
    <source>
        <dbReference type="ARBA" id="ARBA00022741"/>
    </source>
</evidence>
<dbReference type="GO" id="GO:0003924">
    <property type="term" value="F:GTPase activity"/>
    <property type="evidence" value="ECO:0007669"/>
    <property type="project" value="InterPro"/>
</dbReference>
<dbReference type="PANTHER" id="PTHR43127">
    <property type="entry name" value="DEVELOPMENTALLY-REGULATED GTP-BINDING PROTEIN 2"/>
    <property type="match status" value="1"/>
</dbReference>
<dbReference type="InterPro" id="IPR012675">
    <property type="entry name" value="Beta-grasp_dom_sf"/>
</dbReference>
<dbReference type="Pfam" id="PF16897">
    <property type="entry name" value="MMR_HSR1_Xtn"/>
    <property type="match status" value="1"/>
</dbReference>
<evidence type="ECO:0000313" key="6">
    <source>
        <dbReference type="EMBL" id="CAF0879580.1"/>
    </source>
</evidence>
<reference evidence="6" key="1">
    <citation type="submission" date="2021-02" db="EMBL/GenBank/DDBJ databases">
        <authorList>
            <person name="Nowell W R."/>
        </authorList>
    </citation>
    <scope>NUCLEOTIDE SEQUENCE</scope>
</reference>
<protein>
    <submittedName>
        <fullName evidence="6">Uncharacterized protein</fullName>
    </submittedName>
</protein>
<evidence type="ECO:0000259" key="4">
    <source>
        <dbReference type="PROSITE" id="PS51710"/>
    </source>
</evidence>
<dbReference type="CDD" id="cd17230">
    <property type="entry name" value="TGS_DRG1"/>
    <property type="match status" value="1"/>
</dbReference>
<dbReference type="InterPro" id="IPR031167">
    <property type="entry name" value="G_OBG"/>
</dbReference>